<evidence type="ECO:0000313" key="2">
    <source>
        <dbReference type="EnsemblPlants" id="AET7Gv20836800.10"/>
    </source>
</evidence>
<reference evidence="2" key="3">
    <citation type="journal article" date="2017" name="Nature">
        <title>Genome sequence of the progenitor of the wheat D genome Aegilops tauschii.</title>
        <authorList>
            <person name="Luo M.C."/>
            <person name="Gu Y.Q."/>
            <person name="Puiu D."/>
            <person name="Wang H."/>
            <person name="Twardziok S.O."/>
            <person name="Deal K.R."/>
            <person name="Huo N."/>
            <person name="Zhu T."/>
            <person name="Wang L."/>
            <person name="Wang Y."/>
            <person name="McGuire P.E."/>
            <person name="Liu S."/>
            <person name="Long H."/>
            <person name="Ramasamy R.K."/>
            <person name="Rodriguez J.C."/>
            <person name="Van S.L."/>
            <person name="Yuan L."/>
            <person name="Wang Z."/>
            <person name="Xia Z."/>
            <person name="Xiao L."/>
            <person name="Anderson O.D."/>
            <person name="Ouyang S."/>
            <person name="Liang Y."/>
            <person name="Zimin A.V."/>
            <person name="Pertea G."/>
            <person name="Qi P."/>
            <person name="Bennetzen J.L."/>
            <person name="Dai X."/>
            <person name="Dawson M.W."/>
            <person name="Muller H.G."/>
            <person name="Kugler K."/>
            <person name="Rivarola-Duarte L."/>
            <person name="Spannagl M."/>
            <person name="Mayer K.F.X."/>
            <person name="Lu F.H."/>
            <person name="Bevan M.W."/>
            <person name="Leroy P."/>
            <person name="Li P."/>
            <person name="You F.M."/>
            <person name="Sun Q."/>
            <person name="Liu Z."/>
            <person name="Lyons E."/>
            <person name="Wicker T."/>
            <person name="Salzberg S.L."/>
            <person name="Devos K.M."/>
            <person name="Dvorak J."/>
        </authorList>
    </citation>
    <scope>NUCLEOTIDE SEQUENCE [LARGE SCALE GENOMIC DNA]</scope>
    <source>
        <strain evidence="2">cv. AL8/78</strain>
    </source>
</reference>
<reference evidence="2" key="5">
    <citation type="journal article" date="2021" name="G3 (Bethesda)">
        <title>Aegilops tauschii genome assembly Aet v5.0 features greater sequence contiguity and improved annotation.</title>
        <authorList>
            <person name="Wang L."/>
            <person name="Zhu T."/>
            <person name="Rodriguez J.C."/>
            <person name="Deal K.R."/>
            <person name="Dubcovsky J."/>
            <person name="McGuire P.E."/>
            <person name="Lux T."/>
            <person name="Spannagl M."/>
            <person name="Mayer K.F.X."/>
            <person name="Baldrich P."/>
            <person name="Meyers B.C."/>
            <person name="Huo N."/>
            <person name="Gu Y.Q."/>
            <person name="Zhou H."/>
            <person name="Devos K.M."/>
            <person name="Bennetzen J.L."/>
            <person name="Unver T."/>
            <person name="Budak H."/>
            <person name="Gulick P.J."/>
            <person name="Galiba G."/>
            <person name="Kalapos B."/>
            <person name="Nelson D.R."/>
            <person name="Li P."/>
            <person name="You F.M."/>
            <person name="Luo M.C."/>
            <person name="Dvorak J."/>
        </authorList>
    </citation>
    <scope>NUCLEOTIDE SEQUENCE [LARGE SCALE GENOMIC DNA]</scope>
    <source>
        <strain evidence="2">cv. AL8/78</strain>
    </source>
</reference>
<feature type="compositionally biased region" description="Low complexity" evidence="1">
    <location>
        <begin position="34"/>
        <end position="47"/>
    </location>
</feature>
<dbReference type="EnsemblPlants" id="AET7Gv20836800.10">
    <property type="protein sequence ID" value="AET7Gv20836800.10"/>
    <property type="gene ID" value="AET7Gv20836800"/>
</dbReference>
<reference evidence="2" key="4">
    <citation type="submission" date="2019-03" db="UniProtKB">
        <authorList>
            <consortium name="EnsemblPlants"/>
        </authorList>
    </citation>
    <scope>IDENTIFICATION</scope>
</reference>
<dbReference type="AlphaFoldDB" id="A0A453S766"/>
<evidence type="ECO:0000256" key="1">
    <source>
        <dbReference type="SAM" id="MobiDB-lite"/>
    </source>
</evidence>
<proteinExistence type="predicted"/>
<organism evidence="2 3">
    <name type="scientific">Aegilops tauschii subsp. strangulata</name>
    <name type="common">Goatgrass</name>
    <dbReference type="NCBI Taxonomy" id="200361"/>
    <lineage>
        <taxon>Eukaryota</taxon>
        <taxon>Viridiplantae</taxon>
        <taxon>Streptophyta</taxon>
        <taxon>Embryophyta</taxon>
        <taxon>Tracheophyta</taxon>
        <taxon>Spermatophyta</taxon>
        <taxon>Magnoliopsida</taxon>
        <taxon>Liliopsida</taxon>
        <taxon>Poales</taxon>
        <taxon>Poaceae</taxon>
        <taxon>BOP clade</taxon>
        <taxon>Pooideae</taxon>
        <taxon>Triticodae</taxon>
        <taxon>Triticeae</taxon>
        <taxon>Triticinae</taxon>
        <taxon>Aegilops</taxon>
    </lineage>
</organism>
<sequence length="187" mass="19392">LTQERAYVSSYIAPGPLPEESTFVVDARDSIPQRRTTTTATNTVRGAARGRGVGRASEEQIDETGTSSNAGRGNKRQKQNSNATGRGGGGGGARGREGGRRGARGRGGREGARGRGGGNGAATFPGQGLYNLFGPDGATAATETTNAFIPDLNASVEEIPLSQHAPHFNLKNRSFVLVNKFVCSSTS</sequence>
<accession>A0A453S766</accession>
<dbReference type="Proteomes" id="UP000015105">
    <property type="component" value="Chromosome 7D"/>
</dbReference>
<reference evidence="3" key="1">
    <citation type="journal article" date="2014" name="Science">
        <title>Ancient hybridizations among the ancestral genomes of bread wheat.</title>
        <authorList>
            <consortium name="International Wheat Genome Sequencing Consortium,"/>
            <person name="Marcussen T."/>
            <person name="Sandve S.R."/>
            <person name="Heier L."/>
            <person name="Spannagl M."/>
            <person name="Pfeifer M."/>
            <person name="Jakobsen K.S."/>
            <person name="Wulff B.B."/>
            <person name="Steuernagel B."/>
            <person name="Mayer K.F."/>
            <person name="Olsen O.A."/>
        </authorList>
    </citation>
    <scope>NUCLEOTIDE SEQUENCE [LARGE SCALE GENOMIC DNA]</scope>
    <source>
        <strain evidence="3">cv. AL8/78</strain>
    </source>
</reference>
<feature type="region of interest" description="Disordered" evidence="1">
    <location>
        <begin position="26"/>
        <end position="122"/>
    </location>
</feature>
<evidence type="ECO:0000313" key="3">
    <source>
        <dbReference type="Proteomes" id="UP000015105"/>
    </source>
</evidence>
<protein>
    <submittedName>
        <fullName evidence="2">Uncharacterized protein</fullName>
    </submittedName>
</protein>
<reference evidence="3" key="2">
    <citation type="journal article" date="2017" name="Nat. Plants">
        <title>The Aegilops tauschii genome reveals multiple impacts of transposons.</title>
        <authorList>
            <person name="Zhao G."/>
            <person name="Zou C."/>
            <person name="Li K."/>
            <person name="Wang K."/>
            <person name="Li T."/>
            <person name="Gao L."/>
            <person name="Zhang X."/>
            <person name="Wang H."/>
            <person name="Yang Z."/>
            <person name="Liu X."/>
            <person name="Jiang W."/>
            <person name="Mao L."/>
            <person name="Kong X."/>
            <person name="Jiao Y."/>
            <person name="Jia J."/>
        </authorList>
    </citation>
    <scope>NUCLEOTIDE SEQUENCE [LARGE SCALE GENOMIC DNA]</scope>
    <source>
        <strain evidence="3">cv. AL8/78</strain>
    </source>
</reference>
<name>A0A453S766_AEGTS</name>
<keyword evidence="3" id="KW-1185">Reference proteome</keyword>
<dbReference type="Gramene" id="AET7Gv20836800.10">
    <property type="protein sequence ID" value="AET7Gv20836800.10"/>
    <property type="gene ID" value="AET7Gv20836800"/>
</dbReference>